<evidence type="ECO:0000313" key="1">
    <source>
        <dbReference type="EMBL" id="PTH78915.1"/>
    </source>
</evidence>
<protein>
    <submittedName>
        <fullName evidence="1">Uncharacterized protein</fullName>
    </submittedName>
</protein>
<gene>
    <name evidence="1" type="ORF">DAA48_20970</name>
</gene>
<name>A0A2T4MWK3_AERVE</name>
<comment type="caution">
    <text evidence="1">The sequence shown here is derived from an EMBL/GenBank/DDBJ whole genome shotgun (WGS) entry which is preliminary data.</text>
</comment>
<dbReference type="AlphaFoldDB" id="A0A2T4MWK3"/>
<sequence>MNFNQMQDQAKKISDSGLASATSLAVFLIVKRDFSLKQAIASSVKHYKVKAHIEKELRAIFPADYFLERSKQNYRNSFDMTSKDEAKGQAILTNQLNRQTERHMAEIRKVA</sequence>
<dbReference type="EMBL" id="PZKL01000045">
    <property type="protein sequence ID" value="PTH78915.1"/>
    <property type="molecule type" value="Genomic_DNA"/>
</dbReference>
<organism evidence="1 2">
    <name type="scientific">Aeromonas veronii</name>
    <dbReference type="NCBI Taxonomy" id="654"/>
    <lineage>
        <taxon>Bacteria</taxon>
        <taxon>Pseudomonadati</taxon>
        <taxon>Pseudomonadota</taxon>
        <taxon>Gammaproteobacteria</taxon>
        <taxon>Aeromonadales</taxon>
        <taxon>Aeromonadaceae</taxon>
        <taxon>Aeromonas</taxon>
    </lineage>
</organism>
<evidence type="ECO:0000313" key="2">
    <source>
        <dbReference type="Proteomes" id="UP000241986"/>
    </source>
</evidence>
<reference evidence="1 2" key="1">
    <citation type="submission" date="2018-03" db="EMBL/GenBank/DDBJ databases">
        <title>Aeromonas veronii whole genome sequencing and analysis.</title>
        <authorList>
            <person name="Xie H."/>
            <person name="Liu T."/>
            <person name="Wang K."/>
        </authorList>
    </citation>
    <scope>NUCLEOTIDE SEQUENCE [LARGE SCALE GENOMIC DNA]</scope>
    <source>
        <strain evidence="1 2">XH.VA.1</strain>
    </source>
</reference>
<proteinExistence type="predicted"/>
<dbReference type="RefSeq" id="WP_107684540.1">
    <property type="nucleotide sequence ID" value="NZ_PZKL01000045.1"/>
</dbReference>
<accession>A0A2T4MWK3</accession>
<dbReference type="Proteomes" id="UP000241986">
    <property type="component" value="Unassembled WGS sequence"/>
</dbReference>